<accession>A0A0V0QBV7</accession>
<dbReference type="InParanoid" id="A0A0V0QBV7"/>
<keyword evidence="3" id="KW-1185">Reference proteome</keyword>
<sequence length="530" mass="63723">MEIQETERIKQINFYYKTLTIKQPIYHYNNNIESLKQVKDDPLNNYGSHLLPRFFKQHMLPKIEFSQMNYKKDADPLKKKEEDAKKRLSLKSFVNSQIPGFFENNQNNMNLQMLNNYHNPKYAQNTSYTQHQATTQILDKSIINNNSTTSQVQNNIQIQINPLQNDVIHESGAQSRTSLEMVQSIPKRQKINANQNSNKKLNFTINLQEQNKQRPNLNISHSQRKMEYSKQIQDKLKQQKLNLIYQKTTLVEQLQLARGIEYINQNLYHQAYFGIQQGKESEIIEIFDDTLFRIFDNFNTIYKINLSKKALYYMISSFLQTKDYIRPPFVSLQKQELQEPPTHMELKIYFLSQETLFFVQNKWIKQAQSSNQEYIQGNSQKRKEMLQMWKKKVNLKYVIDKIYNRDLVFFNQQMENYLLLKTEEELNQIRSIIDVQENQIHNIENNFLIDYLNKDFNKKNIDYDEIKPDMFYKRFKNQSKVDQVKEIEFRQGEFKLVNSKQRFQSQFIEQTIEQIKENNSNKEKKNQFLQ</sequence>
<reference evidence="2 3" key="1">
    <citation type="journal article" date="2015" name="Sci. Rep.">
        <title>Genome of the facultative scuticociliatosis pathogen Pseudocohnilembus persalinus provides insight into its virulence through horizontal gene transfer.</title>
        <authorList>
            <person name="Xiong J."/>
            <person name="Wang G."/>
            <person name="Cheng J."/>
            <person name="Tian M."/>
            <person name="Pan X."/>
            <person name="Warren A."/>
            <person name="Jiang C."/>
            <person name="Yuan D."/>
            <person name="Miao W."/>
        </authorList>
    </citation>
    <scope>NUCLEOTIDE SEQUENCE [LARGE SCALE GENOMIC DNA]</scope>
    <source>
        <strain evidence="2">36N120E</strain>
    </source>
</reference>
<keyword evidence="1" id="KW-0175">Coiled coil</keyword>
<gene>
    <name evidence="2" type="ORF">PPERSA_07802</name>
</gene>
<dbReference type="Proteomes" id="UP000054937">
    <property type="component" value="Unassembled WGS sequence"/>
</dbReference>
<proteinExistence type="predicted"/>
<evidence type="ECO:0000256" key="1">
    <source>
        <dbReference type="SAM" id="Coils"/>
    </source>
</evidence>
<comment type="caution">
    <text evidence="2">The sequence shown here is derived from an EMBL/GenBank/DDBJ whole genome shotgun (WGS) entry which is preliminary data.</text>
</comment>
<feature type="coiled-coil region" evidence="1">
    <location>
        <begin position="419"/>
        <end position="446"/>
    </location>
</feature>
<name>A0A0V0QBV7_PSEPJ</name>
<protein>
    <submittedName>
        <fullName evidence="2">Uncharacterized protein</fullName>
    </submittedName>
</protein>
<evidence type="ECO:0000313" key="2">
    <source>
        <dbReference type="EMBL" id="KRW99725.1"/>
    </source>
</evidence>
<dbReference type="EMBL" id="LDAU01000204">
    <property type="protein sequence ID" value="KRW99725.1"/>
    <property type="molecule type" value="Genomic_DNA"/>
</dbReference>
<organism evidence="2 3">
    <name type="scientific">Pseudocohnilembus persalinus</name>
    <name type="common">Ciliate</name>
    <dbReference type="NCBI Taxonomy" id="266149"/>
    <lineage>
        <taxon>Eukaryota</taxon>
        <taxon>Sar</taxon>
        <taxon>Alveolata</taxon>
        <taxon>Ciliophora</taxon>
        <taxon>Intramacronucleata</taxon>
        <taxon>Oligohymenophorea</taxon>
        <taxon>Scuticociliatia</taxon>
        <taxon>Philasterida</taxon>
        <taxon>Pseudocohnilembidae</taxon>
        <taxon>Pseudocohnilembus</taxon>
    </lineage>
</organism>
<dbReference type="AlphaFoldDB" id="A0A0V0QBV7"/>
<evidence type="ECO:0000313" key="3">
    <source>
        <dbReference type="Proteomes" id="UP000054937"/>
    </source>
</evidence>